<dbReference type="InterPro" id="IPR051711">
    <property type="entry name" value="Stress_Response_Reg"/>
</dbReference>
<keyword evidence="5" id="KW-0539">Nucleus</keyword>
<keyword evidence="2" id="KW-0805">Transcription regulation</keyword>
<dbReference type="GO" id="GO:0000981">
    <property type="term" value="F:DNA-binding transcription factor activity, RNA polymerase II-specific"/>
    <property type="evidence" value="ECO:0007669"/>
    <property type="project" value="InterPro"/>
</dbReference>
<accession>A0A6A5YD18</accession>
<evidence type="ECO:0000256" key="6">
    <source>
        <dbReference type="SAM" id="MobiDB-lite"/>
    </source>
</evidence>
<evidence type="ECO:0000256" key="1">
    <source>
        <dbReference type="ARBA" id="ARBA00004123"/>
    </source>
</evidence>
<dbReference type="AlphaFoldDB" id="A0A6A5YD18"/>
<evidence type="ECO:0000256" key="4">
    <source>
        <dbReference type="ARBA" id="ARBA00023163"/>
    </source>
</evidence>
<keyword evidence="3" id="KW-0238">DNA-binding</keyword>
<dbReference type="GO" id="GO:0045944">
    <property type="term" value="P:positive regulation of transcription by RNA polymerase II"/>
    <property type="evidence" value="ECO:0007669"/>
    <property type="project" value="TreeGrafter"/>
</dbReference>
<keyword evidence="4" id="KW-0804">Transcription</keyword>
<gene>
    <name evidence="8" type="ORF">K490DRAFT_63968</name>
</gene>
<dbReference type="PROSITE" id="PS50048">
    <property type="entry name" value="ZN2_CY6_FUNGAL_2"/>
    <property type="match status" value="1"/>
</dbReference>
<evidence type="ECO:0000313" key="8">
    <source>
        <dbReference type="EMBL" id="KAF2088754.1"/>
    </source>
</evidence>
<dbReference type="PANTHER" id="PTHR47540:SF4">
    <property type="entry name" value="TRANSCRIPTION FACTOR RGLT"/>
    <property type="match status" value="1"/>
</dbReference>
<dbReference type="SUPFAM" id="SSF57701">
    <property type="entry name" value="Zn2/Cys6 DNA-binding domain"/>
    <property type="match status" value="1"/>
</dbReference>
<dbReference type="InterPro" id="IPR001138">
    <property type="entry name" value="Zn2Cys6_DnaBD"/>
</dbReference>
<evidence type="ECO:0000256" key="5">
    <source>
        <dbReference type="ARBA" id="ARBA00023242"/>
    </source>
</evidence>
<dbReference type="Proteomes" id="UP000799776">
    <property type="component" value="Unassembled WGS sequence"/>
</dbReference>
<dbReference type="GO" id="GO:0005634">
    <property type="term" value="C:nucleus"/>
    <property type="evidence" value="ECO:0007669"/>
    <property type="project" value="UniProtKB-SubCell"/>
</dbReference>
<feature type="region of interest" description="Disordered" evidence="6">
    <location>
        <begin position="191"/>
        <end position="224"/>
    </location>
</feature>
<evidence type="ECO:0000256" key="3">
    <source>
        <dbReference type="ARBA" id="ARBA00023125"/>
    </source>
</evidence>
<organism evidence="8 9">
    <name type="scientific">Saccharata proteae CBS 121410</name>
    <dbReference type="NCBI Taxonomy" id="1314787"/>
    <lineage>
        <taxon>Eukaryota</taxon>
        <taxon>Fungi</taxon>
        <taxon>Dikarya</taxon>
        <taxon>Ascomycota</taxon>
        <taxon>Pezizomycotina</taxon>
        <taxon>Dothideomycetes</taxon>
        <taxon>Dothideomycetes incertae sedis</taxon>
        <taxon>Botryosphaeriales</taxon>
        <taxon>Saccharataceae</taxon>
        <taxon>Saccharata</taxon>
    </lineage>
</organism>
<evidence type="ECO:0000259" key="7">
    <source>
        <dbReference type="PROSITE" id="PS50048"/>
    </source>
</evidence>
<keyword evidence="9" id="KW-1185">Reference proteome</keyword>
<evidence type="ECO:0000313" key="9">
    <source>
        <dbReference type="Proteomes" id="UP000799776"/>
    </source>
</evidence>
<dbReference type="InterPro" id="IPR036864">
    <property type="entry name" value="Zn2-C6_fun-type_DNA-bd_sf"/>
</dbReference>
<dbReference type="GO" id="GO:0008270">
    <property type="term" value="F:zinc ion binding"/>
    <property type="evidence" value="ECO:0007669"/>
    <property type="project" value="InterPro"/>
</dbReference>
<dbReference type="GO" id="GO:0043565">
    <property type="term" value="F:sequence-specific DNA binding"/>
    <property type="evidence" value="ECO:0007669"/>
    <property type="project" value="TreeGrafter"/>
</dbReference>
<reference evidence="8" key="1">
    <citation type="journal article" date="2020" name="Stud. Mycol.">
        <title>101 Dothideomycetes genomes: a test case for predicting lifestyles and emergence of pathogens.</title>
        <authorList>
            <person name="Haridas S."/>
            <person name="Albert R."/>
            <person name="Binder M."/>
            <person name="Bloem J."/>
            <person name="Labutti K."/>
            <person name="Salamov A."/>
            <person name="Andreopoulos B."/>
            <person name="Baker S."/>
            <person name="Barry K."/>
            <person name="Bills G."/>
            <person name="Bluhm B."/>
            <person name="Cannon C."/>
            <person name="Castanera R."/>
            <person name="Culley D."/>
            <person name="Daum C."/>
            <person name="Ezra D."/>
            <person name="Gonzalez J."/>
            <person name="Henrissat B."/>
            <person name="Kuo A."/>
            <person name="Liang C."/>
            <person name="Lipzen A."/>
            <person name="Lutzoni F."/>
            <person name="Magnuson J."/>
            <person name="Mondo S."/>
            <person name="Nolan M."/>
            <person name="Ohm R."/>
            <person name="Pangilinan J."/>
            <person name="Park H.-J."/>
            <person name="Ramirez L."/>
            <person name="Alfaro M."/>
            <person name="Sun H."/>
            <person name="Tritt A."/>
            <person name="Yoshinaga Y."/>
            <person name="Zwiers L.-H."/>
            <person name="Turgeon B."/>
            <person name="Goodwin S."/>
            <person name="Spatafora J."/>
            <person name="Crous P."/>
            <person name="Grigoriev I."/>
        </authorList>
    </citation>
    <scope>NUCLEOTIDE SEQUENCE</scope>
    <source>
        <strain evidence="8">CBS 121410</strain>
    </source>
</reference>
<comment type="subcellular location">
    <subcellularLocation>
        <location evidence="1">Nucleus</location>
    </subcellularLocation>
</comment>
<dbReference type="Gene3D" id="4.10.240.10">
    <property type="entry name" value="Zn(2)-C6 fungal-type DNA-binding domain"/>
    <property type="match status" value="1"/>
</dbReference>
<feature type="domain" description="Zn(2)-C6 fungal-type" evidence="7">
    <location>
        <begin position="31"/>
        <end position="61"/>
    </location>
</feature>
<evidence type="ECO:0000256" key="2">
    <source>
        <dbReference type="ARBA" id="ARBA00023015"/>
    </source>
</evidence>
<dbReference type="Pfam" id="PF00172">
    <property type="entry name" value="Zn_clus"/>
    <property type="match status" value="1"/>
</dbReference>
<dbReference type="OrthoDB" id="4356994at2759"/>
<feature type="region of interest" description="Disordered" evidence="6">
    <location>
        <begin position="60"/>
        <end position="99"/>
    </location>
</feature>
<dbReference type="PANTHER" id="PTHR47540">
    <property type="entry name" value="THIAMINE REPRESSIBLE GENES REGULATORY PROTEIN THI5"/>
    <property type="match status" value="1"/>
</dbReference>
<sequence>MNPLTPTTSTDPSNITTAIATTAPTPRLHAACDECRHRKLKCPSTTPPCARCAAENMHCHYSPQKPMGRPRKRRRPTEHEETNNTTANDGPNTIGDSGNHEMVMAEFGLRNGGRGYGNSAELTPPEDDLGDVFAVVGDGFAGLEWDGGFLEGVGLGGGLQEIVTPPLLEGRMGMGIETEFGGVNAGSAALMHRHQHPSQSQSQLQSQTSALTTPPNPSNPSTSSLPTCACLSTMYLTITNLTTAQQATTAPFPILLPPLRAAIATSSHVLHCPSCPTQNSSAAQNLYQLASLLMTITDVISRALRAIDEEAGSMEEGGATKAFAIADPSVPTELHTGTADCPARFDMQMSGPEWRGMARRVIQKQLVGEDGDDEGTATLFGVVNGFLQRQERWHSDEAHKEERIRFWGEETVRMSDENKEARVCRALVMSVKMGVVRLGL</sequence>
<dbReference type="EMBL" id="ML978715">
    <property type="protein sequence ID" value="KAF2088754.1"/>
    <property type="molecule type" value="Genomic_DNA"/>
</dbReference>
<name>A0A6A5YD18_9PEZI</name>
<dbReference type="PROSITE" id="PS00463">
    <property type="entry name" value="ZN2_CY6_FUNGAL_1"/>
    <property type="match status" value="1"/>
</dbReference>
<feature type="compositionally biased region" description="Low complexity" evidence="6">
    <location>
        <begin position="198"/>
        <end position="224"/>
    </location>
</feature>
<proteinExistence type="predicted"/>
<protein>
    <recommendedName>
        <fullName evidence="7">Zn(2)-C6 fungal-type domain-containing protein</fullName>
    </recommendedName>
</protein>
<dbReference type="CDD" id="cd00067">
    <property type="entry name" value="GAL4"/>
    <property type="match status" value="1"/>
</dbReference>
<dbReference type="SMART" id="SM00066">
    <property type="entry name" value="GAL4"/>
    <property type="match status" value="1"/>
</dbReference>